<evidence type="ECO:0000256" key="1">
    <source>
        <dbReference type="SAM" id="Phobius"/>
    </source>
</evidence>
<proteinExistence type="predicted"/>
<feature type="transmembrane region" description="Helical" evidence="1">
    <location>
        <begin position="190"/>
        <end position="212"/>
    </location>
</feature>
<gene>
    <name evidence="2" type="ORF">NFC81_04200</name>
</gene>
<keyword evidence="1" id="KW-0812">Transmembrane</keyword>
<name>A0AB38YIQ3_9GAMM</name>
<reference evidence="2" key="1">
    <citation type="submission" date="2022-07" db="EMBL/GenBank/DDBJ databases">
        <title>Complete genome sequence of Salinispirillum sp. LH10-3-1 capable of multiple carbohydrate inversion isolated from a soda lake.</title>
        <authorList>
            <person name="Liu J."/>
            <person name="Zhai Y."/>
            <person name="Zhang H."/>
            <person name="Yang H."/>
            <person name="Qu J."/>
            <person name="Li J."/>
        </authorList>
    </citation>
    <scope>NUCLEOTIDE SEQUENCE</scope>
    <source>
        <strain evidence="2">LH 10-3-1</strain>
    </source>
</reference>
<accession>A0AB38YIQ3</accession>
<keyword evidence="1" id="KW-0472">Membrane</keyword>
<dbReference type="AlphaFoldDB" id="A0AB38YIQ3"/>
<dbReference type="EMBL" id="CP101717">
    <property type="protein sequence ID" value="WLD58993.1"/>
    <property type="molecule type" value="Genomic_DNA"/>
</dbReference>
<feature type="transmembrane region" description="Helical" evidence="1">
    <location>
        <begin position="60"/>
        <end position="77"/>
    </location>
</feature>
<feature type="transmembrane region" description="Helical" evidence="1">
    <location>
        <begin position="98"/>
        <end position="119"/>
    </location>
</feature>
<protein>
    <submittedName>
        <fullName evidence="2">Uncharacterized protein</fullName>
    </submittedName>
</protein>
<dbReference type="RefSeq" id="WP_304996284.1">
    <property type="nucleotide sequence ID" value="NZ_CP101717.1"/>
</dbReference>
<keyword evidence="1" id="KW-1133">Transmembrane helix</keyword>
<sequence>MIGIALIISTLIVRWQPVGNLVYPITERMAKVRDRRPWLGMLLAAALSVALWFASGHGQTLLVVLVLMLLFAGRPLSGQRPGDTPEYAERLARSIRRYFVPLPLLALFGLAGVIFLLWLRLGAFPFRQAVNRWLNLTTAQLVGFHWGMMKKSKVALQRSLVVGVGQPKSLLNWCLQFITRVQEEFSFAQIWQAFVLIRWQWLVVAVVIRLVFD</sequence>
<evidence type="ECO:0000313" key="2">
    <source>
        <dbReference type="EMBL" id="WLD58993.1"/>
    </source>
</evidence>
<feature type="transmembrane region" description="Helical" evidence="1">
    <location>
        <begin position="38"/>
        <end position="54"/>
    </location>
</feature>
<organism evidence="2">
    <name type="scientific">Salinispirillum sp. LH 10-3-1</name>
    <dbReference type="NCBI Taxonomy" id="2952525"/>
    <lineage>
        <taxon>Bacteria</taxon>
        <taxon>Pseudomonadati</taxon>
        <taxon>Pseudomonadota</taxon>
        <taxon>Gammaproteobacteria</taxon>
        <taxon>Oceanospirillales</taxon>
        <taxon>Saccharospirillaceae</taxon>
        <taxon>Salinispirillum</taxon>
    </lineage>
</organism>